<evidence type="ECO:0000313" key="2">
    <source>
        <dbReference type="Proteomes" id="UP000636110"/>
    </source>
</evidence>
<sequence>MKYLQHRITHRNYANLGCFEVTGNDKALESMIQRLLYGFDYHFGGEWGIDKNRL</sequence>
<dbReference type="EMBL" id="WNXC01000001">
    <property type="protein sequence ID" value="MBB2148614.1"/>
    <property type="molecule type" value="Genomic_DNA"/>
</dbReference>
<accession>A0ABR6ETM5</accession>
<dbReference type="Proteomes" id="UP000636110">
    <property type="component" value="Unassembled WGS sequence"/>
</dbReference>
<gene>
    <name evidence="1" type="ORF">GM920_06785</name>
</gene>
<keyword evidence="2" id="KW-1185">Reference proteome</keyword>
<dbReference type="RefSeq" id="WP_182954760.1">
    <property type="nucleotide sequence ID" value="NZ_WNXC01000001.1"/>
</dbReference>
<organism evidence="1 2">
    <name type="scientific">Pedobacter gandavensis</name>
    <dbReference type="NCBI Taxonomy" id="2679963"/>
    <lineage>
        <taxon>Bacteria</taxon>
        <taxon>Pseudomonadati</taxon>
        <taxon>Bacteroidota</taxon>
        <taxon>Sphingobacteriia</taxon>
        <taxon>Sphingobacteriales</taxon>
        <taxon>Sphingobacteriaceae</taxon>
        <taxon>Pedobacter</taxon>
    </lineage>
</organism>
<comment type="caution">
    <text evidence="1">The sequence shown here is derived from an EMBL/GenBank/DDBJ whole genome shotgun (WGS) entry which is preliminary data.</text>
</comment>
<protein>
    <submittedName>
        <fullName evidence="1">Uncharacterized protein</fullName>
    </submittedName>
</protein>
<reference evidence="1 2" key="1">
    <citation type="submission" date="2019-11" db="EMBL/GenBank/DDBJ databases">
        <title>Description of Pedobacter sp. LMG 31462T.</title>
        <authorList>
            <person name="Carlier A."/>
            <person name="Qi S."/>
            <person name="Vandamme P."/>
        </authorList>
    </citation>
    <scope>NUCLEOTIDE SEQUENCE [LARGE SCALE GENOMIC DNA]</scope>
    <source>
        <strain evidence="1 2">LMG 31462</strain>
    </source>
</reference>
<proteinExistence type="predicted"/>
<name>A0ABR6ETM5_9SPHI</name>
<evidence type="ECO:0000313" key="1">
    <source>
        <dbReference type="EMBL" id="MBB2148614.1"/>
    </source>
</evidence>